<reference evidence="1 2" key="1">
    <citation type="submission" date="2013-03" db="EMBL/GenBank/DDBJ databases">
        <title>Reference genome for the Human Microbiome Project.</title>
        <authorList>
            <person name="Aqrawi P."/>
            <person name="Ayvaz T."/>
            <person name="Bess C."/>
            <person name="Blankenburg K."/>
            <person name="Coyle M."/>
            <person name="Deng J."/>
            <person name="Forbes L."/>
            <person name="Fowler G."/>
            <person name="Francisco L."/>
            <person name="Fu Q."/>
            <person name="Gibbs R."/>
            <person name="Gross S."/>
            <person name="Gubbala S."/>
            <person name="Hale W."/>
            <person name="Hemphill L."/>
            <person name="Highlander S."/>
            <person name="Hirani K."/>
            <person name="Jackson L."/>
            <person name="Jakkamsetti A."/>
            <person name="Javaid M."/>
            <person name="Jayaseelan J.C."/>
            <person name="Jiang H."/>
            <person name="Joshi V."/>
            <person name="Korchina V."/>
            <person name="Kovar C."/>
            <person name="Lara F."/>
            <person name="Lee S."/>
            <person name="Liu Y."/>
            <person name="Mata R."/>
            <person name="Mathew T."/>
            <person name="Munidasa M."/>
            <person name="Muzny D."/>
            <person name="Nazareth L."/>
            <person name="Ngo R."/>
            <person name="Nguyen L."/>
            <person name="Nguyen N."/>
            <person name="Okwuonu G."/>
            <person name="Ongeri F."/>
            <person name="Palculict T."/>
            <person name="Patil S."/>
            <person name="Petrosino J."/>
            <person name="Pham C."/>
            <person name="Pham P."/>
            <person name="Pu L.-L."/>
            <person name="Qin X."/>
            <person name="Qu J."/>
            <person name="Reid J."/>
            <person name="Ross M."/>
            <person name="Ruth R."/>
            <person name="Saada N."/>
            <person name="San Lucas F."/>
            <person name="Santibanez J."/>
            <person name="Shang Y."/>
            <person name="Simmons D."/>
            <person name="Song X.-Z."/>
            <person name="Tang L.-Y."/>
            <person name="Thornton R."/>
            <person name="Warren J."/>
            <person name="Weissenberger G."/>
            <person name="Wilczek-Boney K."/>
            <person name="Worley K."/>
            <person name="Youmans B."/>
            <person name="Zhang J."/>
            <person name="Zhang L."/>
            <person name="Zhao Z."/>
            <person name="Zhou C."/>
            <person name="Zhu D."/>
            <person name="Zhu Y."/>
        </authorList>
    </citation>
    <scope>NUCLEOTIDE SEQUENCE [LARGE SCALE GENOMIC DNA]</scope>
    <source>
        <strain evidence="1 2">F0333</strain>
    </source>
</reference>
<evidence type="ECO:0000313" key="2">
    <source>
        <dbReference type="Proteomes" id="UP000013015"/>
    </source>
</evidence>
<comment type="caution">
    <text evidence="1">The sequence shown here is derived from an EMBL/GenBank/DDBJ whole genome shotgun (WGS) entry which is preliminary data.</text>
</comment>
<dbReference type="HOGENOM" id="CLU_1451540_0_0_11"/>
<dbReference type="Proteomes" id="UP000013015">
    <property type="component" value="Unassembled WGS sequence"/>
</dbReference>
<name>N6XC69_9ACTO</name>
<sequence length="186" mass="21106">MMLGTYDFCGHYAWTFAWLKERLGDEGLEEYWLEAVSKDSQRHAREAFADGFDGMERYWGRTLASEGAGWTSGRHVVDGEEVMRIDMYACPSKGFLLRNGLGFGIDYCSHCAAWIEPALEEAGFSADHEHDHLGHCWWEIRALESEREASLPADLSGDEDVRLGDAWSEGTVHRVERVRSTGRRKG</sequence>
<proteinExistence type="predicted"/>
<evidence type="ECO:0000313" key="1">
    <source>
        <dbReference type="EMBL" id="ENO18798.1"/>
    </source>
</evidence>
<dbReference type="eggNOG" id="ENOG50333X2">
    <property type="taxonomic scope" value="Bacteria"/>
</dbReference>
<dbReference type="PATRIC" id="fig|888050.3.peg.456"/>
<dbReference type="STRING" id="888050.HMPREF9004_0468"/>
<gene>
    <name evidence="1" type="ORF">HMPREF9004_0468</name>
</gene>
<keyword evidence="2" id="KW-1185">Reference proteome</keyword>
<dbReference type="AlphaFoldDB" id="N6XC69"/>
<accession>N6XC69</accession>
<dbReference type="EMBL" id="AQHZ01000007">
    <property type="protein sequence ID" value="ENO18798.1"/>
    <property type="molecule type" value="Genomic_DNA"/>
</dbReference>
<organism evidence="1 2">
    <name type="scientific">Schaalia cardiffensis F0333</name>
    <dbReference type="NCBI Taxonomy" id="888050"/>
    <lineage>
        <taxon>Bacteria</taxon>
        <taxon>Bacillati</taxon>
        <taxon>Actinomycetota</taxon>
        <taxon>Actinomycetes</taxon>
        <taxon>Actinomycetales</taxon>
        <taxon>Actinomycetaceae</taxon>
        <taxon>Schaalia</taxon>
    </lineage>
</organism>
<protein>
    <submittedName>
        <fullName evidence="1">Uncharacterized protein</fullName>
    </submittedName>
</protein>
<dbReference type="RefSeq" id="WP_005962199.1">
    <property type="nucleotide sequence ID" value="NZ_CP040505.1"/>
</dbReference>